<dbReference type="PROSITE" id="PS50160">
    <property type="entry name" value="DNA_LIGASE_A3"/>
    <property type="match status" value="1"/>
</dbReference>
<dbReference type="SUPFAM" id="SSF56091">
    <property type="entry name" value="DNA ligase/mRNA capping enzyme, catalytic domain"/>
    <property type="match status" value="1"/>
</dbReference>
<dbReference type="PANTHER" id="PTHR45674">
    <property type="entry name" value="DNA LIGASE 1/3 FAMILY MEMBER"/>
    <property type="match status" value="1"/>
</dbReference>
<name>A0ABU5ITF4_9BACI</name>
<reference evidence="5 6" key="1">
    <citation type="submission" date="2023-11" db="EMBL/GenBank/DDBJ databases">
        <title>Bacillus jintuensis, isolated from a mudflat on the Beibu Gulf coast.</title>
        <authorList>
            <person name="Li M."/>
        </authorList>
    </citation>
    <scope>NUCLEOTIDE SEQUENCE [LARGE SCALE GENOMIC DNA]</scope>
    <source>
        <strain evidence="5 6">31A1R</strain>
    </source>
</reference>
<comment type="caution">
    <text evidence="5">The sequence shown here is derived from an EMBL/GenBank/DDBJ whole genome shotgun (WGS) entry which is preliminary data.</text>
</comment>
<dbReference type="Gene3D" id="3.30.470.30">
    <property type="entry name" value="DNA ligase/mRNA capping enzyme"/>
    <property type="match status" value="1"/>
</dbReference>
<evidence type="ECO:0000259" key="4">
    <source>
        <dbReference type="PROSITE" id="PS50160"/>
    </source>
</evidence>
<dbReference type="Gene3D" id="2.40.50.140">
    <property type="entry name" value="Nucleic acid-binding proteins"/>
    <property type="match status" value="1"/>
</dbReference>
<dbReference type="NCBIfam" id="NF005796">
    <property type="entry name" value="PRK07636.1"/>
    <property type="match status" value="1"/>
</dbReference>
<accession>A0ABU5ITF4</accession>
<dbReference type="InterPro" id="IPR012340">
    <property type="entry name" value="NA-bd_OB-fold"/>
</dbReference>
<dbReference type="PANTHER" id="PTHR45674:SF4">
    <property type="entry name" value="DNA LIGASE 1"/>
    <property type="match status" value="1"/>
</dbReference>
<feature type="domain" description="ATP-dependent DNA ligase family profile" evidence="4">
    <location>
        <begin position="92"/>
        <end position="219"/>
    </location>
</feature>
<dbReference type="EC" id="6.5.1.1" evidence="5"/>
<sequence>MFISPMLLQKSDHPLDDYNYITELKADGFRCIWTKFNNKVRIYTRHNNEITAMFPELQNIPIPDRTVLDGEIIVTDNEGKPDFEAVMERFKSKKSVHEITFFVFDILYHKGGKVTDKPLVDRKELLGKVIPEDSTLLTKVKWIEGNAISYFGLVKQNGLEGIVMKRADSKYAISKRSHEWLKVINYKYTNVVISGMRKDEFGLLLCSEDNGKIKPVGVMEFMPQKDRMKFYQQYQDLIVDEDKKFIYIEPKLKCKVKFRNYTKARLLRIPSFVEFIS</sequence>
<gene>
    <name evidence="5" type="ORF">SM124_01505</name>
</gene>
<comment type="similarity">
    <text evidence="1">Belongs to the ATP-dependent DNA ligase family.</text>
</comment>
<comment type="catalytic activity">
    <reaction evidence="3">
        <text>ATP + (deoxyribonucleotide)n-3'-hydroxyl + 5'-phospho-(deoxyribonucleotide)m = (deoxyribonucleotide)n+m + AMP + diphosphate.</text>
        <dbReference type="EC" id="6.5.1.1"/>
    </reaction>
</comment>
<dbReference type="Proteomes" id="UP001290455">
    <property type="component" value="Unassembled WGS sequence"/>
</dbReference>
<dbReference type="Gene3D" id="3.30.1490.70">
    <property type="match status" value="1"/>
</dbReference>
<dbReference type="CDD" id="cd07906">
    <property type="entry name" value="Adenylation_DNA_ligase_LigD_LigC"/>
    <property type="match status" value="1"/>
</dbReference>
<keyword evidence="6" id="KW-1185">Reference proteome</keyword>
<evidence type="ECO:0000313" key="5">
    <source>
        <dbReference type="EMBL" id="MDZ5470413.1"/>
    </source>
</evidence>
<evidence type="ECO:0000256" key="3">
    <source>
        <dbReference type="ARBA" id="ARBA00034003"/>
    </source>
</evidence>
<dbReference type="EMBL" id="JAXOFX010000001">
    <property type="protein sequence ID" value="MDZ5470413.1"/>
    <property type="molecule type" value="Genomic_DNA"/>
</dbReference>
<dbReference type="GO" id="GO:0003910">
    <property type="term" value="F:DNA ligase (ATP) activity"/>
    <property type="evidence" value="ECO:0007669"/>
    <property type="project" value="UniProtKB-EC"/>
</dbReference>
<evidence type="ECO:0000313" key="6">
    <source>
        <dbReference type="Proteomes" id="UP001290455"/>
    </source>
</evidence>
<dbReference type="InterPro" id="IPR050191">
    <property type="entry name" value="ATP-dep_DNA_ligase"/>
</dbReference>
<protein>
    <submittedName>
        <fullName evidence="5">ATP-dependent DNA ligase</fullName>
        <ecNumber evidence="5">6.5.1.1</ecNumber>
    </submittedName>
</protein>
<proteinExistence type="inferred from homology"/>
<dbReference type="RefSeq" id="WP_322444715.1">
    <property type="nucleotide sequence ID" value="NZ_JAXOFX010000001.1"/>
</dbReference>
<evidence type="ECO:0000256" key="2">
    <source>
        <dbReference type="ARBA" id="ARBA00022598"/>
    </source>
</evidence>
<dbReference type="InterPro" id="IPR012310">
    <property type="entry name" value="DNA_ligase_ATP-dep_cent"/>
</dbReference>
<organism evidence="5 6">
    <name type="scientific">Robertmurraya mangrovi</name>
    <dbReference type="NCBI Taxonomy" id="3098077"/>
    <lineage>
        <taxon>Bacteria</taxon>
        <taxon>Bacillati</taxon>
        <taxon>Bacillota</taxon>
        <taxon>Bacilli</taxon>
        <taxon>Bacillales</taxon>
        <taxon>Bacillaceae</taxon>
        <taxon>Robertmurraya</taxon>
    </lineage>
</organism>
<evidence type="ECO:0000256" key="1">
    <source>
        <dbReference type="ARBA" id="ARBA00007572"/>
    </source>
</evidence>
<keyword evidence="2 5" id="KW-0436">Ligase</keyword>
<dbReference type="Pfam" id="PF01068">
    <property type="entry name" value="DNA_ligase_A_M"/>
    <property type="match status" value="1"/>
</dbReference>